<dbReference type="RefSeq" id="WP_345152060.1">
    <property type="nucleotide sequence ID" value="NZ_BAABEO010000020.1"/>
</dbReference>
<dbReference type="Gene3D" id="1.10.357.10">
    <property type="entry name" value="Tetracycline Repressor, domain 2"/>
    <property type="match status" value="1"/>
</dbReference>
<dbReference type="Pfam" id="PF00440">
    <property type="entry name" value="TetR_N"/>
    <property type="match status" value="1"/>
</dbReference>
<dbReference type="Proteomes" id="UP001500752">
    <property type="component" value="Unassembled WGS sequence"/>
</dbReference>
<feature type="DNA-binding region" description="H-T-H motif" evidence="2">
    <location>
        <begin position="29"/>
        <end position="48"/>
    </location>
</feature>
<dbReference type="EMBL" id="BAABEO010000020">
    <property type="protein sequence ID" value="GAA3691165.1"/>
    <property type="molecule type" value="Genomic_DNA"/>
</dbReference>
<proteinExistence type="predicted"/>
<dbReference type="InterPro" id="IPR050109">
    <property type="entry name" value="HTH-type_TetR-like_transc_reg"/>
</dbReference>
<dbReference type="PROSITE" id="PS50977">
    <property type="entry name" value="HTH_TETR_2"/>
    <property type="match status" value="1"/>
</dbReference>
<evidence type="ECO:0000259" key="3">
    <source>
        <dbReference type="PROSITE" id="PS50977"/>
    </source>
</evidence>
<dbReference type="Pfam" id="PF17926">
    <property type="entry name" value="TetR_C_21"/>
    <property type="match status" value="1"/>
</dbReference>
<evidence type="ECO:0000313" key="5">
    <source>
        <dbReference type="Proteomes" id="UP001500752"/>
    </source>
</evidence>
<keyword evidence="1 2" id="KW-0238">DNA-binding</keyword>
<feature type="domain" description="HTH tetR-type" evidence="3">
    <location>
        <begin position="6"/>
        <end position="66"/>
    </location>
</feature>
<dbReference type="PANTHER" id="PTHR30328">
    <property type="entry name" value="TRANSCRIPTIONAL REPRESSOR"/>
    <property type="match status" value="1"/>
</dbReference>
<dbReference type="PANTHER" id="PTHR30328:SF54">
    <property type="entry name" value="HTH-TYPE TRANSCRIPTIONAL REPRESSOR SCO4008"/>
    <property type="match status" value="1"/>
</dbReference>
<dbReference type="InterPro" id="IPR036271">
    <property type="entry name" value="Tet_transcr_reg_TetR-rel_C_sf"/>
</dbReference>
<evidence type="ECO:0000256" key="1">
    <source>
        <dbReference type="ARBA" id="ARBA00023125"/>
    </source>
</evidence>
<keyword evidence="5" id="KW-1185">Reference proteome</keyword>
<evidence type="ECO:0000256" key="2">
    <source>
        <dbReference type="PROSITE-ProRule" id="PRU00335"/>
    </source>
</evidence>
<accession>A0ABP7CK90</accession>
<evidence type="ECO:0000313" key="4">
    <source>
        <dbReference type="EMBL" id="GAA3691165.1"/>
    </source>
</evidence>
<reference evidence="5" key="1">
    <citation type="journal article" date="2019" name="Int. J. Syst. Evol. Microbiol.">
        <title>The Global Catalogue of Microorganisms (GCM) 10K type strain sequencing project: providing services to taxonomists for standard genome sequencing and annotation.</title>
        <authorList>
            <consortium name="The Broad Institute Genomics Platform"/>
            <consortium name="The Broad Institute Genome Sequencing Center for Infectious Disease"/>
            <person name="Wu L."/>
            <person name="Ma J."/>
        </authorList>
    </citation>
    <scope>NUCLEOTIDE SEQUENCE [LARGE SCALE GENOMIC DNA]</scope>
    <source>
        <strain evidence="5">JCM 30742</strain>
    </source>
</reference>
<dbReference type="SUPFAM" id="SSF46689">
    <property type="entry name" value="Homeodomain-like"/>
    <property type="match status" value="1"/>
</dbReference>
<dbReference type="InterPro" id="IPR009057">
    <property type="entry name" value="Homeodomain-like_sf"/>
</dbReference>
<dbReference type="PRINTS" id="PR00455">
    <property type="entry name" value="HTHTETR"/>
</dbReference>
<sequence>MAWDTEATRHKLLAAATEEFAAHGYAGARVDRIAANAGVNKQRIYSYFGDKDGLFEAVLGDGLAELFETIPLDGEGPDAVADHAAAMFDFFGERPGLARLLCWEGLERAGSPAAAALRARGCGGKIEAMCRVLPGASRQDAADLVLSVTTLVVGWHGLSQLDVLMAGDLPRTHALRRASVAVAARGMAEAVARG</sequence>
<dbReference type="SUPFAM" id="SSF48498">
    <property type="entry name" value="Tetracyclin repressor-like, C-terminal domain"/>
    <property type="match status" value="1"/>
</dbReference>
<dbReference type="InterPro" id="IPR001647">
    <property type="entry name" value="HTH_TetR"/>
</dbReference>
<organism evidence="4 5">
    <name type="scientific">Arthrobacter ginkgonis</name>
    <dbReference type="NCBI Taxonomy" id="1630594"/>
    <lineage>
        <taxon>Bacteria</taxon>
        <taxon>Bacillati</taxon>
        <taxon>Actinomycetota</taxon>
        <taxon>Actinomycetes</taxon>
        <taxon>Micrococcales</taxon>
        <taxon>Micrococcaceae</taxon>
        <taxon>Arthrobacter</taxon>
    </lineage>
</organism>
<comment type="caution">
    <text evidence="4">The sequence shown here is derived from an EMBL/GenBank/DDBJ whole genome shotgun (WGS) entry which is preliminary data.</text>
</comment>
<gene>
    <name evidence="4" type="ORF">GCM10023081_30730</name>
</gene>
<protein>
    <recommendedName>
        <fullName evidence="3">HTH tetR-type domain-containing protein</fullName>
    </recommendedName>
</protein>
<name>A0ABP7CK90_9MICC</name>
<dbReference type="InterPro" id="IPR041467">
    <property type="entry name" value="Sco4008_C"/>
</dbReference>